<reference evidence="3" key="1">
    <citation type="journal article" date="2023" name="Mol. Phylogenet. Evol.">
        <title>Genome-scale phylogeny and comparative genomics of the fungal order Sordariales.</title>
        <authorList>
            <person name="Hensen N."/>
            <person name="Bonometti L."/>
            <person name="Westerberg I."/>
            <person name="Brannstrom I.O."/>
            <person name="Guillou S."/>
            <person name="Cros-Aarteil S."/>
            <person name="Calhoun S."/>
            <person name="Haridas S."/>
            <person name="Kuo A."/>
            <person name="Mondo S."/>
            <person name="Pangilinan J."/>
            <person name="Riley R."/>
            <person name="LaButti K."/>
            <person name="Andreopoulos B."/>
            <person name="Lipzen A."/>
            <person name="Chen C."/>
            <person name="Yan M."/>
            <person name="Daum C."/>
            <person name="Ng V."/>
            <person name="Clum A."/>
            <person name="Steindorff A."/>
            <person name="Ohm R.A."/>
            <person name="Martin F."/>
            <person name="Silar P."/>
            <person name="Natvig D.O."/>
            <person name="Lalanne C."/>
            <person name="Gautier V."/>
            <person name="Ament-Velasquez S.L."/>
            <person name="Kruys A."/>
            <person name="Hutchinson M.I."/>
            <person name="Powell A.J."/>
            <person name="Barry K."/>
            <person name="Miller A.N."/>
            <person name="Grigoriev I.V."/>
            <person name="Debuchy R."/>
            <person name="Gladieux P."/>
            <person name="Hiltunen Thoren M."/>
            <person name="Johannesson H."/>
        </authorList>
    </citation>
    <scope>NUCLEOTIDE SEQUENCE</scope>
    <source>
        <strain evidence="3">CBS 958.72</strain>
    </source>
</reference>
<dbReference type="InterPro" id="IPR011059">
    <property type="entry name" value="Metal-dep_hydrolase_composite"/>
</dbReference>
<organism evidence="3 4">
    <name type="scientific">Lasiosphaeria ovina</name>
    <dbReference type="NCBI Taxonomy" id="92902"/>
    <lineage>
        <taxon>Eukaryota</taxon>
        <taxon>Fungi</taxon>
        <taxon>Dikarya</taxon>
        <taxon>Ascomycota</taxon>
        <taxon>Pezizomycotina</taxon>
        <taxon>Sordariomycetes</taxon>
        <taxon>Sordariomycetidae</taxon>
        <taxon>Sordariales</taxon>
        <taxon>Lasiosphaeriaceae</taxon>
        <taxon>Lasiosphaeria</taxon>
    </lineage>
</organism>
<dbReference type="Gene3D" id="3.20.20.140">
    <property type="entry name" value="Metal-dependent hydrolases"/>
    <property type="match status" value="1"/>
</dbReference>
<dbReference type="Proteomes" id="UP001287356">
    <property type="component" value="Unassembled WGS sequence"/>
</dbReference>
<dbReference type="GO" id="GO:0016810">
    <property type="term" value="F:hydrolase activity, acting on carbon-nitrogen (but not peptide) bonds"/>
    <property type="evidence" value="ECO:0007669"/>
    <property type="project" value="InterPro"/>
</dbReference>
<gene>
    <name evidence="3" type="ORF">B0T24DRAFT_593338</name>
</gene>
<evidence type="ECO:0000259" key="2">
    <source>
        <dbReference type="Pfam" id="PF01979"/>
    </source>
</evidence>
<dbReference type="InterPro" id="IPR057744">
    <property type="entry name" value="OTAase-like"/>
</dbReference>
<feature type="region of interest" description="Disordered" evidence="1">
    <location>
        <begin position="54"/>
        <end position="74"/>
    </location>
</feature>
<dbReference type="AlphaFoldDB" id="A0AAE0KBM5"/>
<dbReference type="CDD" id="cd01299">
    <property type="entry name" value="Met_dep_hydrolase_A"/>
    <property type="match status" value="1"/>
</dbReference>
<dbReference type="PANTHER" id="PTHR43135">
    <property type="entry name" value="ALPHA-D-RIBOSE 1-METHYLPHOSPHONATE 5-TRIPHOSPHATE DIPHOSPHATASE"/>
    <property type="match status" value="1"/>
</dbReference>
<keyword evidence="4" id="KW-1185">Reference proteome</keyword>
<evidence type="ECO:0000313" key="3">
    <source>
        <dbReference type="EMBL" id="KAK3373097.1"/>
    </source>
</evidence>
<proteinExistence type="predicted"/>
<dbReference type="InterPro" id="IPR006680">
    <property type="entry name" value="Amidohydro-rel"/>
</dbReference>
<dbReference type="PANTHER" id="PTHR43135:SF3">
    <property type="entry name" value="ALPHA-D-RIBOSE 1-METHYLPHOSPHONATE 5-TRIPHOSPHATE DIPHOSPHATASE"/>
    <property type="match status" value="1"/>
</dbReference>
<sequence length="557" mass="58970">MVTITTSPNPIGYPARIAVGRSPGFPLLIVVFQLSAIIAPNQVKMTRVTASQLDQAPPSAEMGSQNNNGFRPSPPVPRVQPNISTAFGIAIRGNGPRNATVYDGLSADGDVVSHKKHSYTIIKADLLIPGDGEPIPHGALVIEDKIIAWVGKQSEVPDKYTSAPHRSVSVPYLMPGLWEVHSHFGGESPDDYDLGLAVFITEHPASSGARLAKGCWESLQRGYTSLRDVGGLGCEVARAIRDGTIVGPNIYSSGAVLSQTAGHGDVFSLPAGDVLLNLGVSNITPGHFGTNMCVIVDGVEECRRAVRLQIRRGAKVIKVCASGGVMSRDDNPLYAQFSPEELNCIVREAGRQGIVVAAHVHGKPGILEAVKAGVKTVEHVSFADQECIDLIKEKDVVYVATRTVIATLLASGGKGLSKQSWEKLKLVATNHEKAYKLAISQGVTTALGTDSSPGFNSAAELEYAVECGMTSLEAIKAATANGPLTVGPQAPRTGQLKAGYEADVIAVAENPVEDVRVLQKHKNITWVWKGGSVFKGPGIGPWGEDYTLDDSIKMGLD</sequence>
<comment type="caution">
    <text evidence="3">The sequence shown here is derived from an EMBL/GenBank/DDBJ whole genome shotgun (WGS) entry which is preliminary data.</text>
</comment>
<dbReference type="Pfam" id="PF01979">
    <property type="entry name" value="Amidohydro_1"/>
    <property type="match status" value="1"/>
</dbReference>
<protein>
    <submittedName>
        <fullName evidence="3">Amidohydrolase</fullName>
    </submittedName>
</protein>
<dbReference type="SUPFAM" id="SSF51556">
    <property type="entry name" value="Metallo-dependent hydrolases"/>
    <property type="match status" value="1"/>
</dbReference>
<dbReference type="SUPFAM" id="SSF51338">
    <property type="entry name" value="Composite domain of metallo-dependent hydrolases"/>
    <property type="match status" value="2"/>
</dbReference>
<dbReference type="InterPro" id="IPR051781">
    <property type="entry name" value="Metallo-dep_Hydrolase"/>
</dbReference>
<accession>A0AAE0KBM5</accession>
<reference evidence="3" key="2">
    <citation type="submission" date="2023-06" db="EMBL/GenBank/DDBJ databases">
        <authorList>
            <consortium name="Lawrence Berkeley National Laboratory"/>
            <person name="Haridas S."/>
            <person name="Hensen N."/>
            <person name="Bonometti L."/>
            <person name="Westerberg I."/>
            <person name="Brannstrom I.O."/>
            <person name="Guillou S."/>
            <person name="Cros-Aarteil S."/>
            <person name="Calhoun S."/>
            <person name="Kuo A."/>
            <person name="Mondo S."/>
            <person name="Pangilinan J."/>
            <person name="Riley R."/>
            <person name="Labutti K."/>
            <person name="Andreopoulos B."/>
            <person name="Lipzen A."/>
            <person name="Chen C."/>
            <person name="Yanf M."/>
            <person name="Daum C."/>
            <person name="Ng V."/>
            <person name="Clum A."/>
            <person name="Steindorff A."/>
            <person name="Ohm R."/>
            <person name="Martin F."/>
            <person name="Silar P."/>
            <person name="Natvig D."/>
            <person name="Lalanne C."/>
            <person name="Gautier V."/>
            <person name="Ament-Velasquez S.L."/>
            <person name="Kruys A."/>
            <person name="Hutchinson M.I."/>
            <person name="Powell A.J."/>
            <person name="Barry K."/>
            <person name="Miller A.N."/>
            <person name="Grigoriev I.V."/>
            <person name="Debuchy R."/>
            <person name="Gladieux P."/>
            <person name="Thoren M.H."/>
            <person name="Johannesson H."/>
        </authorList>
    </citation>
    <scope>NUCLEOTIDE SEQUENCE</scope>
    <source>
        <strain evidence="3">CBS 958.72</strain>
    </source>
</reference>
<evidence type="ECO:0000313" key="4">
    <source>
        <dbReference type="Proteomes" id="UP001287356"/>
    </source>
</evidence>
<dbReference type="InterPro" id="IPR032466">
    <property type="entry name" value="Metal_Hydrolase"/>
</dbReference>
<feature type="domain" description="Amidohydrolase-related" evidence="2">
    <location>
        <begin position="172"/>
        <end position="532"/>
    </location>
</feature>
<dbReference type="EMBL" id="JAULSN010000004">
    <property type="protein sequence ID" value="KAK3373097.1"/>
    <property type="molecule type" value="Genomic_DNA"/>
</dbReference>
<evidence type="ECO:0000256" key="1">
    <source>
        <dbReference type="SAM" id="MobiDB-lite"/>
    </source>
</evidence>
<name>A0AAE0KBM5_9PEZI</name>